<feature type="region of interest" description="Disordered" evidence="3">
    <location>
        <begin position="1"/>
        <end position="20"/>
    </location>
</feature>
<dbReference type="EMBL" id="VXBU01005574">
    <property type="protein sequence ID" value="NXN81056.1"/>
    <property type="molecule type" value="Genomic_DNA"/>
</dbReference>
<evidence type="ECO:0000256" key="2">
    <source>
        <dbReference type="SAM" id="Coils"/>
    </source>
</evidence>
<dbReference type="PANTHER" id="PTHR18870">
    <property type="entry name" value="PROTEIN TAG-278-RELATED"/>
    <property type="match status" value="1"/>
</dbReference>
<keyword evidence="6" id="KW-1185">Reference proteome</keyword>
<feature type="region of interest" description="Disordered" evidence="3">
    <location>
        <begin position="985"/>
        <end position="1036"/>
    </location>
</feature>
<evidence type="ECO:0000313" key="5">
    <source>
        <dbReference type="EMBL" id="NXN81056.1"/>
    </source>
</evidence>
<gene>
    <name evidence="5" type="primary">Fam184b</name>
    <name evidence="5" type="ORF">BOMGAR_R14713</name>
</gene>
<feature type="non-terminal residue" evidence="5">
    <location>
        <position position="1"/>
    </location>
</feature>
<organism evidence="5 6">
    <name type="scientific">Bombycilla garrulus</name>
    <name type="common">Bohemian waxwing</name>
    <name type="synonym">Lanius garrulus</name>
    <dbReference type="NCBI Taxonomy" id="125297"/>
    <lineage>
        <taxon>Eukaryota</taxon>
        <taxon>Metazoa</taxon>
        <taxon>Chordata</taxon>
        <taxon>Craniata</taxon>
        <taxon>Vertebrata</taxon>
        <taxon>Euteleostomi</taxon>
        <taxon>Archelosauria</taxon>
        <taxon>Archosauria</taxon>
        <taxon>Dinosauria</taxon>
        <taxon>Saurischia</taxon>
        <taxon>Theropoda</taxon>
        <taxon>Coelurosauria</taxon>
        <taxon>Aves</taxon>
        <taxon>Neognathae</taxon>
        <taxon>Neoaves</taxon>
        <taxon>Telluraves</taxon>
        <taxon>Australaves</taxon>
        <taxon>Passeriformes</taxon>
        <taxon>Bombycillidae</taxon>
        <taxon>Bombycilla</taxon>
    </lineage>
</organism>
<feature type="compositionally biased region" description="Polar residues" evidence="3">
    <location>
        <begin position="985"/>
        <end position="995"/>
    </location>
</feature>
<dbReference type="OrthoDB" id="75801at2759"/>
<feature type="coiled-coil region" evidence="2">
    <location>
        <begin position="452"/>
        <end position="490"/>
    </location>
</feature>
<feature type="compositionally biased region" description="Low complexity" evidence="3">
    <location>
        <begin position="1003"/>
        <end position="1015"/>
    </location>
</feature>
<feature type="coiled-coil region" evidence="2">
    <location>
        <begin position="262"/>
        <end position="296"/>
    </location>
</feature>
<evidence type="ECO:0000256" key="3">
    <source>
        <dbReference type="SAM" id="MobiDB-lite"/>
    </source>
</evidence>
<feature type="coiled-coil region" evidence="2">
    <location>
        <begin position="47"/>
        <end position="134"/>
    </location>
</feature>
<keyword evidence="1 2" id="KW-0175">Coiled coil</keyword>
<feature type="coiled-coil region" evidence="2">
    <location>
        <begin position="862"/>
        <end position="889"/>
    </location>
</feature>
<dbReference type="AlphaFoldDB" id="A0A7L1M1F7"/>
<feature type="compositionally biased region" description="Basic and acidic residues" evidence="3">
    <location>
        <begin position="1025"/>
        <end position="1036"/>
    </location>
</feature>
<accession>A0A7L1M1F7</accession>
<evidence type="ECO:0000259" key="4">
    <source>
        <dbReference type="Pfam" id="PF15665"/>
    </source>
</evidence>
<dbReference type="Pfam" id="PF15665">
    <property type="entry name" value="FAM184"/>
    <property type="match status" value="1"/>
</dbReference>
<dbReference type="InterPro" id="IPR039478">
    <property type="entry name" value="FAM184A/B_N"/>
</dbReference>
<feature type="domain" description="Protein FAM184A/B N-terminal" evidence="4">
    <location>
        <begin position="46"/>
        <end position="164"/>
    </location>
</feature>
<feature type="coiled-coil region" evidence="2">
    <location>
        <begin position="586"/>
        <end position="827"/>
    </location>
</feature>
<evidence type="ECO:0000256" key="1">
    <source>
        <dbReference type="ARBA" id="ARBA00023054"/>
    </source>
</evidence>
<proteinExistence type="predicted"/>
<comment type="caution">
    <text evidence="5">The sequence shown here is derived from an EMBL/GenBank/DDBJ whole genome shotgun (WGS) entry which is preliminary data.</text>
</comment>
<dbReference type="PANTHER" id="PTHR18870:SF8">
    <property type="entry name" value="PROTEIN FAM184B"/>
    <property type="match status" value="1"/>
</dbReference>
<reference evidence="5 6" key="1">
    <citation type="submission" date="2019-09" db="EMBL/GenBank/DDBJ databases">
        <title>Bird 10,000 Genomes (B10K) Project - Family phase.</title>
        <authorList>
            <person name="Zhang G."/>
        </authorList>
    </citation>
    <scope>NUCLEOTIDE SEQUENCE [LARGE SCALE GENOMIC DNA]</scope>
    <source>
        <strain evidence="5">B10K-DU-002-23</strain>
        <tissue evidence="5">Muscle</tissue>
    </source>
</reference>
<protein>
    <submittedName>
        <fullName evidence="5">F184B protein</fullName>
    </submittedName>
</protein>
<feature type="non-terminal residue" evidence="5">
    <location>
        <position position="1046"/>
    </location>
</feature>
<dbReference type="Proteomes" id="UP000532545">
    <property type="component" value="Unassembled WGS sequence"/>
</dbReference>
<evidence type="ECO:0000313" key="6">
    <source>
        <dbReference type="Proteomes" id="UP000532545"/>
    </source>
</evidence>
<sequence>MASGINNIHQPGTCSGSKAARSTSAEECSREMHMKMCKKIAQLTKVIYALNTKNDEHEDSIKALREAHEEEIQNILAETRETILRCKSKVEEEQLLRKHIQALEIAVAQHKRLKEEALAELLLCKKQAEEKESRTEMKRAQTGLSADTVESNAGFENKLLHLNQEFDGLLNECKTLRVENLDKKVNLDEKCRNVERHTVINEMENLKSENQRTEEYIQKTRELQAPCETEKETLKIGMQQSVIETNCQQRETEQKNSSETEEGFLLQQVKKLEADLEEKSQKINERKRHSQKLKERIQVKNVKRTASRHCCYQNSGFKKILKKEEEDLSVVKERNSHQEKEILHKAGRLSLLRSSWNYLFLNVEDNYSEKLCRNDSRNKLSKTWNVCILRVSSVQYHPLSNCSALNLFYTFSSHKLLLSYHSGKLDLASELASRLLYFFTGLRLSLREPLWLEELQTQLDEFKRKSEYELKQLEKEKEVLTGKLQNSSLELMSLSLFSLEKRRLRGDLIAVQNFLMRESGGADTDFFSPVTSDKTQGDALKLCQGRNSIWQLFFTSLIRQISLYVFHWMTQWKKLRNDWMNSELGLRQVAQLKQTLEQQANNFKESLKKHNLQSNKEKEKLLQDLQNTIKENQNVKLQLEASHQKVLKMLEKSKNQELKEAEERLKKEFNETLKIQHQSHRLEIQTLEEKAKKELHDELEQIQKQQTLLLGSLRMELSEQQTSCTNLKKQIEELQMELRSVRTLKKQQARDQFVFHCHVVFSKSNRSSQSQIRSLHDELEKCQSEISELKKENLLLKDTMELLSAELESQKQEAAQLQDRDKQHRRLLVEDLNIKHKKELDILKPDHRKEIENIVSDFSSTQAHLQAEIFSLETALKELEEKSRKWESRPEDTHLINCLQDKLSEREDIIEQLVEGRKCQHSLSANTESYRNRSFSFNPNTACLTPSMKKKKAVEVPSRVVSVPNLASYAKSFLSCDLRSKRSAPQITKSTSLDRSSGCLRVDSPSAQSSDSSAATRTHGNEPPQTKDDKKQDPQHQEWFTKYFSF</sequence>
<name>A0A7L1M1F7_BOMGA</name>